<reference evidence="1 2" key="1">
    <citation type="submission" date="2020-07" db="EMBL/GenBank/DDBJ databases">
        <title>Draft genome sequence of four isobutane-metabolizing strains capable of cometabolically degrading diverse ether contaminants.</title>
        <authorList>
            <person name="Chen W."/>
            <person name="Faulkner N."/>
            <person name="Smith C."/>
            <person name="Hyman M."/>
        </authorList>
    </citation>
    <scope>NUCLEOTIDE SEQUENCE [LARGE SCALE GENOMIC DNA]</scope>
    <source>
        <strain evidence="1 2">2A</strain>
    </source>
</reference>
<dbReference type="EMBL" id="CP059894">
    <property type="protein sequence ID" value="QNJ96130.1"/>
    <property type="molecule type" value="Genomic_DNA"/>
</dbReference>
<dbReference type="Proteomes" id="UP000515498">
    <property type="component" value="Chromosome"/>
</dbReference>
<name>A0A7G8PP64_9MYCO</name>
<evidence type="ECO:0000313" key="2">
    <source>
        <dbReference type="Proteomes" id="UP000515498"/>
    </source>
</evidence>
<dbReference type="KEGG" id="mflu:HZU40_15010"/>
<gene>
    <name evidence="1" type="ORF">HZU40_15010</name>
</gene>
<protein>
    <submittedName>
        <fullName evidence="1">Uncharacterized protein</fullName>
    </submittedName>
</protein>
<organism evidence="1 2">
    <name type="scientific">Mycolicibacterium fluoranthenivorans</name>
    <dbReference type="NCBI Taxonomy" id="258505"/>
    <lineage>
        <taxon>Bacteria</taxon>
        <taxon>Bacillati</taxon>
        <taxon>Actinomycetota</taxon>
        <taxon>Actinomycetes</taxon>
        <taxon>Mycobacteriales</taxon>
        <taxon>Mycobacteriaceae</taxon>
        <taxon>Mycolicibacterium</taxon>
    </lineage>
</organism>
<evidence type="ECO:0000313" key="1">
    <source>
        <dbReference type="EMBL" id="QNJ96130.1"/>
    </source>
</evidence>
<accession>A0A7G8PP64</accession>
<sequence length="226" mass="25261">MRLIGAWGNRHDNLQRCAERVQLSIELMPTEDCYGPWGVWESRNAASESNELVPIDLDDIAAVESAITSTTERVNAGPMTAPGYHIQFARECADRTADRRFFEYTVRAGFVGTPEPFNHLLLHVGDTDESTLIRYLSALVVAWEPDHLAAADRKVQRAQGHRPPEVLVGWLTYVRDDIPLNTDVIDEQIGFVARDGGRYITVAGTPQQPNLDHILQVRAALGYPRT</sequence>
<dbReference type="AlphaFoldDB" id="A0A7G8PP64"/>
<proteinExistence type="predicted"/>